<dbReference type="AlphaFoldDB" id="A0A8R1EI63"/>
<sequence>MLKSRILLRHAVQSAPSTSSPEYMPSKQFMYSKVKRPSQKSHFVKVASEIELYKDVYGDDALKRLKINDDTWKVLMEMSWED</sequence>
<dbReference type="EnsemblMetazoa" id="CJA34173.1">
    <property type="protein sequence ID" value="CJA34173.1"/>
    <property type="gene ID" value="WBGene00210020"/>
</dbReference>
<reference evidence="1" key="2">
    <citation type="submission" date="2022-06" db="UniProtKB">
        <authorList>
            <consortium name="EnsemblMetazoa"/>
        </authorList>
    </citation>
    <scope>IDENTIFICATION</scope>
    <source>
        <strain evidence="1">DF5081</strain>
    </source>
</reference>
<reference evidence="2" key="1">
    <citation type="submission" date="2010-08" db="EMBL/GenBank/DDBJ databases">
        <authorList>
            <consortium name="Caenorhabditis japonica Sequencing Consortium"/>
            <person name="Wilson R.K."/>
        </authorList>
    </citation>
    <scope>NUCLEOTIDE SEQUENCE [LARGE SCALE GENOMIC DNA]</scope>
    <source>
        <strain evidence="2">DF5081</strain>
    </source>
</reference>
<accession>A0A8R1EI63</accession>
<protein>
    <submittedName>
        <fullName evidence="1">Uncharacterized protein</fullName>
    </submittedName>
</protein>
<name>A0A8R1EI63_CAEJA</name>
<keyword evidence="2" id="KW-1185">Reference proteome</keyword>
<proteinExistence type="predicted"/>
<evidence type="ECO:0000313" key="1">
    <source>
        <dbReference type="EnsemblMetazoa" id="CJA34173.1"/>
    </source>
</evidence>
<evidence type="ECO:0000313" key="2">
    <source>
        <dbReference type="Proteomes" id="UP000005237"/>
    </source>
</evidence>
<organism evidence="1 2">
    <name type="scientific">Caenorhabditis japonica</name>
    <dbReference type="NCBI Taxonomy" id="281687"/>
    <lineage>
        <taxon>Eukaryota</taxon>
        <taxon>Metazoa</taxon>
        <taxon>Ecdysozoa</taxon>
        <taxon>Nematoda</taxon>
        <taxon>Chromadorea</taxon>
        <taxon>Rhabditida</taxon>
        <taxon>Rhabditina</taxon>
        <taxon>Rhabditomorpha</taxon>
        <taxon>Rhabditoidea</taxon>
        <taxon>Rhabditidae</taxon>
        <taxon>Peloderinae</taxon>
        <taxon>Caenorhabditis</taxon>
    </lineage>
</organism>
<dbReference type="Proteomes" id="UP000005237">
    <property type="component" value="Unassembled WGS sequence"/>
</dbReference>